<keyword evidence="2" id="KW-1185">Reference proteome</keyword>
<gene>
    <name evidence="1" type="ORF">SAMN05444277_101564</name>
</gene>
<dbReference type="RefSeq" id="WP_090654259.1">
    <property type="nucleotide sequence ID" value="NZ_FOXQ01000001.1"/>
</dbReference>
<dbReference type="InterPro" id="IPR012341">
    <property type="entry name" value="6hp_glycosidase-like_sf"/>
</dbReference>
<accession>A0A1I5S4T8</accession>
<evidence type="ECO:0000313" key="1">
    <source>
        <dbReference type="EMBL" id="SFP65276.1"/>
    </source>
</evidence>
<dbReference type="EMBL" id="FOXQ01000001">
    <property type="protein sequence ID" value="SFP65276.1"/>
    <property type="molecule type" value="Genomic_DNA"/>
</dbReference>
<dbReference type="Proteomes" id="UP000199031">
    <property type="component" value="Unassembled WGS sequence"/>
</dbReference>
<sequence>MNELQKDFITAAVLYSGFFHLPARENGKWYGYLHRDGTVAQTAKGNLFKGAGMVLHAGLAAHLMK</sequence>
<name>A0A1I5S4T8_9BACT</name>
<organism evidence="1 2">
    <name type="scientific">Parafilimonas terrae</name>
    <dbReference type="NCBI Taxonomy" id="1465490"/>
    <lineage>
        <taxon>Bacteria</taxon>
        <taxon>Pseudomonadati</taxon>
        <taxon>Bacteroidota</taxon>
        <taxon>Chitinophagia</taxon>
        <taxon>Chitinophagales</taxon>
        <taxon>Chitinophagaceae</taxon>
        <taxon>Parafilimonas</taxon>
    </lineage>
</organism>
<evidence type="ECO:0000313" key="2">
    <source>
        <dbReference type="Proteomes" id="UP000199031"/>
    </source>
</evidence>
<reference evidence="1 2" key="1">
    <citation type="submission" date="2016-10" db="EMBL/GenBank/DDBJ databases">
        <authorList>
            <person name="de Groot N.N."/>
        </authorList>
    </citation>
    <scope>NUCLEOTIDE SEQUENCE [LARGE SCALE GENOMIC DNA]</scope>
    <source>
        <strain evidence="1 2">DSM 28286</strain>
    </source>
</reference>
<proteinExistence type="predicted"/>
<dbReference type="GO" id="GO:0005975">
    <property type="term" value="P:carbohydrate metabolic process"/>
    <property type="evidence" value="ECO:0007669"/>
    <property type="project" value="InterPro"/>
</dbReference>
<dbReference type="STRING" id="1465490.SAMN05444277_101564"/>
<protein>
    <submittedName>
        <fullName evidence="1">Uncharacterized protein</fullName>
    </submittedName>
</protein>
<dbReference type="AlphaFoldDB" id="A0A1I5S4T8"/>
<dbReference type="Gene3D" id="1.50.10.10">
    <property type="match status" value="1"/>
</dbReference>